<dbReference type="GO" id="GO:0008270">
    <property type="term" value="F:zinc ion binding"/>
    <property type="evidence" value="ECO:0007669"/>
    <property type="project" value="UniProtKB-KW"/>
</dbReference>
<name>A0A1D1YPG1_9ARAE</name>
<evidence type="ECO:0000256" key="8">
    <source>
        <dbReference type="ARBA" id="ARBA00023242"/>
    </source>
</evidence>
<dbReference type="Pfam" id="PF07496">
    <property type="entry name" value="zf-CW"/>
    <property type="match status" value="1"/>
</dbReference>
<evidence type="ECO:0000256" key="5">
    <source>
        <dbReference type="ARBA" id="ARBA00023015"/>
    </source>
</evidence>
<proteinExistence type="predicted"/>
<dbReference type="PROSITE" id="PS50982">
    <property type="entry name" value="MBD"/>
    <property type="match status" value="1"/>
</dbReference>
<dbReference type="InterPro" id="IPR016177">
    <property type="entry name" value="DNA-bd_dom_sf"/>
</dbReference>
<evidence type="ECO:0000256" key="1">
    <source>
        <dbReference type="ARBA" id="ARBA00004123"/>
    </source>
</evidence>
<keyword evidence="5" id="KW-0805">Transcription regulation</keyword>
<keyword evidence="8" id="KW-0539">Nucleus</keyword>
<organism evidence="12">
    <name type="scientific">Anthurium amnicola</name>
    <dbReference type="NCBI Taxonomy" id="1678845"/>
    <lineage>
        <taxon>Eukaryota</taxon>
        <taxon>Viridiplantae</taxon>
        <taxon>Streptophyta</taxon>
        <taxon>Embryophyta</taxon>
        <taxon>Tracheophyta</taxon>
        <taxon>Spermatophyta</taxon>
        <taxon>Magnoliopsida</taxon>
        <taxon>Liliopsida</taxon>
        <taxon>Araceae</taxon>
        <taxon>Pothoideae</taxon>
        <taxon>Potheae</taxon>
        <taxon>Anthurium</taxon>
    </lineage>
</organism>
<dbReference type="Pfam" id="PF01429">
    <property type="entry name" value="MBD"/>
    <property type="match status" value="1"/>
</dbReference>
<feature type="domain" description="MBD" evidence="10">
    <location>
        <begin position="107"/>
        <end position="178"/>
    </location>
</feature>
<feature type="compositionally biased region" description="Low complexity" evidence="9">
    <location>
        <begin position="32"/>
        <end position="44"/>
    </location>
</feature>
<dbReference type="PANTHER" id="PTHR12396">
    <property type="entry name" value="METHYL-CPG BINDING PROTEIN, MBD"/>
    <property type="match status" value="1"/>
</dbReference>
<evidence type="ECO:0000256" key="3">
    <source>
        <dbReference type="ARBA" id="ARBA00022771"/>
    </source>
</evidence>
<keyword evidence="2" id="KW-0479">Metal-binding</keyword>
<keyword evidence="6" id="KW-0238">DNA-binding</keyword>
<feature type="compositionally biased region" description="Polar residues" evidence="9">
    <location>
        <begin position="190"/>
        <end position="201"/>
    </location>
</feature>
<dbReference type="Gene3D" id="3.30.890.10">
    <property type="entry name" value="Methyl-cpg-binding Protein 2, Chain A"/>
    <property type="match status" value="1"/>
</dbReference>
<protein>
    <submittedName>
        <fullName evidence="12">Methyl-CpG-binding domain-containing protein 4</fullName>
    </submittedName>
</protein>
<evidence type="ECO:0000313" key="12">
    <source>
        <dbReference type="EMBL" id="JAT56526.1"/>
    </source>
</evidence>
<evidence type="ECO:0000256" key="7">
    <source>
        <dbReference type="ARBA" id="ARBA00023163"/>
    </source>
</evidence>
<dbReference type="SUPFAM" id="SSF54171">
    <property type="entry name" value="DNA-binding domain"/>
    <property type="match status" value="1"/>
</dbReference>
<evidence type="ECO:0000256" key="6">
    <source>
        <dbReference type="ARBA" id="ARBA00023125"/>
    </source>
</evidence>
<keyword evidence="7" id="KW-0804">Transcription</keyword>
<evidence type="ECO:0000259" key="10">
    <source>
        <dbReference type="PROSITE" id="PS50982"/>
    </source>
</evidence>
<feature type="region of interest" description="Disordered" evidence="9">
    <location>
        <begin position="1"/>
        <end position="44"/>
    </location>
</feature>
<evidence type="ECO:0000259" key="11">
    <source>
        <dbReference type="PROSITE" id="PS51050"/>
    </source>
</evidence>
<evidence type="ECO:0000256" key="4">
    <source>
        <dbReference type="ARBA" id="ARBA00022833"/>
    </source>
</evidence>
<gene>
    <name evidence="12" type="primary">MBD4_3</name>
    <name evidence="12" type="ORF">g.75932</name>
</gene>
<dbReference type="SMART" id="SM00391">
    <property type="entry name" value="MBD"/>
    <property type="match status" value="1"/>
</dbReference>
<dbReference type="AlphaFoldDB" id="A0A1D1YPG1"/>
<dbReference type="PANTHER" id="PTHR12396:SF10">
    <property type="entry name" value="METHYL-CPG-BINDING DOMAIN-CONTAINING PROTEIN 1-RELATED"/>
    <property type="match status" value="1"/>
</dbReference>
<accession>A0A1D1YPG1</accession>
<dbReference type="GO" id="GO:0003677">
    <property type="term" value="F:DNA binding"/>
    <property type="evidence" value="ECO:0007669"/>
    <property type="project" value="UniProtKB-KW"/>
</dbReference>
<keyword evidence="3" id="KW-0863">Zinc-finger</keyword>
<dbReference type="Gene3D" id="3.30.40.100">
    <property type="match status" value="1"/>
</dbReference>
<evidence type="ECO:0000256" key="9">
    <source>
        <dbReference type="SAM" id="MobiDB-lite"/>
    </source>
</evidence>
<keyword evidence="4" id="KW-0862">Zinc</keyword>
<reference evidence="12" key="1">
    <citation type="submission" date="2015-07" db="EMBL/GenBank/DDBJ databases">
        <title>Transcriptome Assembly of Anthurium amnicola.</title>
        <authorList>
            <person name="Suzuki J."/>
        </authorList>
    </citation>
    <scope>NUCLEOTIDE SEQUENCE</scope>
</reference>
<dbReference type="InterPro" id="IPR001739">
    <property type="entry name" value="Methyl_CpG_DNA-bd"/>
</dbReference>
<comment type="subcellular location">
    <subcellularLocation>
        <location evidence="1">Nucleus</location>
    </subcellularLocation>
</comment>
<dbReference type="InterPro" id="IPR011124">
    <property type="entry name" value="Znf_CW"/>
</dbReference>
<dbReference type="PROSITE" id="PS51050">
    <property type="entry name" value="ZF_CW"/>
    <property type="match status" value="1"/>
</dbReference>
<feature type="domain" description="CW-type" evidence="11">
    <location>
        <begin position="46"/>
        <end position="101"/>
    </location>
</feature>
<feature type="region of interest" description="Disordered" evidence="9">
    <location>
        <begin position="182"/>
        <end position="201"/>
    </location>
</feature>
<sequence>MEPLEEETPSSAKAIVPVHGNKRGGGPGGGSAPRSAAASSSPAEAPRNIGAYAMQCAECFKFRLIPTQEEYEDIRQNFIEDPFVCSKKPNASCDDPADIECDSTVLLVADKPNIPKTPAGCKRVLIMRKDFSKLDALYIMPNGRRVRSPRDVEQFLEANPKHKGQFSVPDFNFAVPKIMEEKLRGKSKESGSASTSKRMKN</sequence>
<dbReference type="GO" id="GO:0005634">
    <property type="term" value="C:nucleus"/>
    <property type="evidence" value="ECO:0007669"/>
    <property type="project" value="UniProtKB-SubCell"/>
</dbReference>
<dbReference type="EMBL" id="GDJX01011410">
    <property type="protein sequence ID" value="JAT56526.1"/>
    <property type="molecule type" value="Transcribed_RNA"/>
</dbReference>
<evidence type="ECO:0000256" key="2">
    <source>
        <dbReference type="ARBA" id="ARBA00022723"/>
    </source>
</evidence>